<evidence type="ECO:0000256" key="3">
    <source>
        <dbReference type="ARBA" id="ARBA00022475"/>
    </source>
</evidence>
<sequence length="283" mass="32382">MKSRINRSWWGNLILIIVLGIVAVFMALPLVYSIMNAFKPLDELFLFPPRLFVRRPTLKNFSDLFYLMSNSFVPFSRYLFNSIFISFMSTLGHVLIASMAAYPLAKHKFPGSKFLFNLVIFSLMFSGYVTNIPRFIIMAKLRLLDTYFSLILPYIGATLGLFLMKQFMEQIPDSYIESARIDGANEFKIWWYVVMPNVKPAWLTLILFAFRDTWNDTYTPSLYIHNEAMKPFSLALTYIQQGGFVRAGAAAAAAILMMLPSLIIFIVTQSNVVETMKSAGIKE</sequence>
<reference evidence="9" key="1">
    <citation type="journal article" date="2020" name="mSystems">
        <title>Genome- and Community-Level Interaction Insights into Carbon Utilization and Element Cycling Functions of Hydrothermarchaeota in Hydrothermal Sediment.</title>
        <authorList>
            <person name="Zhou Z."/>
            <person name="Liu Y."/>
            <person name="Xu W."/>
            <person name="Pan J."/>
            <person name="Luo Z.H."/>
            <person name="Li M."/>
        </authorList>
    </citation>
    <scope>NUCLEOTIDE SEQUENCE [LARGE SCALE GENOMIC DNA]</scope>
    <source>
        <strain evidence="9">SpSt-81</strain>
    </source>
</reference>
<feature type="transmembrane region" description="Helical" evidence="7">
    <location>
        <begin position="148"/>
        <end position="168"/>
    </location>
</feature>
<evidence type="ECO:0000256" key="2">
    <source>
        <dbReference type="ARBA" id="ARBA00022448"/>
    </source>
</evidence>
<comment type="subcellular location">
    <subcellularLocation>
        <location evidence="1 7">Cell membrane</location>
        <topology evidence="1 7">Multi-pass membrane protein</topology>
    </subcellularLocation>
</comment>
<dbReference type="CDD" id="cd06261">
    <property type="entry name" value="TM_PBP2"/>
    <property type="match status" value="1"/>
</dbReference>
<keyword evidence="5 7" id="KW-1133">Transmembrane helix</keyword>
<feature type="transmembrane region" description="Helical" evidence="7">
    <location>
        <begin position="78"/>
        <end position="102"/>
    </location>
</feature>
<accession>A0A7C3RJU7</accession>
<evidence type="ECO:0000256" key="4">
    <source>
        <dbReference type="ARBA" id="ARBA00022692"/>
    </source>
</evidence>
<comment type="similarity">
    <text evidence="7">Belongs to the binding-protein-dependent transport system permease family.</text>
</comment>
<dbReference type="InterPro" id="IPR000515">
    <property type="entry name" value="MetI-like"/>
</dbReference>
<proteinExistence type="inferred from homology"/>
<evidence type="ECO:0000259" key="8">
    <source>
        <dbReference type="PROSITE" id="PS50928"/>
    </source>
</evidence>
<feature type="transmembrane region" description="Helical" evidence="7">
    <location>
        <begin position="189"/>
        <end position="210"/>
    </location>
</feature>
<comment type="caution">
    <text evidence="9">The sequence shown here is derived from an EMBL/GenBank/DDBJ whole genome shotgun (WGS) entry which is preliminary data.</text>
</comment>
<dbReference type="InterPro" id="IPR035906">
    <property type="entry name" value="MetI-like_sf"/>
</dbReference>
<dbReference type="AlphaFoldDB" id="A0A7C3RJU7"/>
<feature type="transmembrane region" description="Helical" evidence="7">
    <location>
        <begin position="114"/>
        <end position="136"/>
    </location>
</feature>
<evidence type="ECO:0000313" key="9">
    <source>
        <dbReference type="EMBL" id="HFX13359.1"/>
    </source>
</evidence>
<protein>
    <submittedName>
        <fullName evidence="9">Carbohydrate ABC transporter permease</fullName>
    </submittedName>
</protein>
<keyword evidence="2 7" id="KW-0813">Transport</keyword>
<dbReference type="Gene3D" id="1.10.3720.10">
    <property type="entry name" value="MetI-like"/>
    <property type="match status" value="1"/>
</dbReference>
<feature type="transmembrane region" description="Helical" evidence="7">
    <location>
        <begin position="244"/>
        <end position="267"/>
    </location>
</feature>
<name>A0A7C3RJU7_DICTH</name>
<dbReference type="Pfam" id="PF00528">
    <property type="entry name" value="BPD_transp_1"/>
    <property type="match status" value="1"/>
</dbReference>
<dbReference type="PANTHER" id="PTHR43744">
    <property type="entry name" value="ABC TRANSPORTER PERMEASE PROTEIN MG189-RELATED-RELATED"/>
    <property type="match status" value="1"/>
</dbReference>
<evidence type="ECO:0000256" key="1">
    <source>
        <dbReference type="ARBA" id="ARBA00004651"/>
    </source>
</evidence>
<evidence type="ECO:0000256" key="5">
    <source>
        <dbReference type="ARBA" id="ARBA00022989"/>
    </source>
</evidence>
<dbReference type="PROSITE" id="PS50928">
    <property type="entry name" value="ABC_TM1"/>
    <property type="match status" value="1"/>
</dbReference>
<dbReference type="PANTHER" id="PTHR43744:SF1">
    <property type="entry name" value="BINDING-PROTEIN-DEPENDENT TRANSPORT SYSTEMS INNER MEMBRANE COMPONENT"/>
    <property type="match status" value="1"/>
</dbReference>
<gene>
    <name evidence="9" type="ORF">ENW00_04255</name>
</gene>
<dbReference type="SUPFAM" id="SSF161098">
    <property type="entry name" value="MetI-like"/>
    <property type="match status" value="1"/>
</dbReference>
<dbReference type="GO" id="GO:0055085">
    <property type="term" value="P:transmembrane transport"/>
    <property type="evidence" value="ECO:0007669"/>
    <property type="project" value="InterPro"/>
</dbReference>
<feature type="domain" description="ABC transmembrane type-1" evidence="8">
    <location>
        <begin position="79"/>
        <end position="268"/>
    </location>
</feature>
<organism evidence="9">
    <name type="scientific">Dictyoglomus thermophilum</name>
    <dbReference type="NCBI Taxonomy" id="14"/>
    <lineage>
        <taxon>Bacteria</taxon>
        <taxon>Pseudomonadati</taxon>
        <taxon>Dictyoglomota</taxon>
        <taxon>Dictyoglomia</taxon>
        <taxon>Dictyoglomales</taxon>
        <taxon>Dictyoglomaceae</taxon>
        <taxon>Dictyoglomus</taxon>
    </lineage>
</organism>
<evidence type="ECO:0000256" key="7">
    <source>
        <dbReference type="RuleBase" id="RU363032"/>
    </source>
</evidence>
<dbReference type="GO" id="GO:0005886">
    <property type="term" value="C:plasma membrane"/>
    <property type="evidence" value="ECO:0007669"/>
    <property type="project" value="UniProtKB-SubCell"/>
</dbReference>
<keyword evidence="3" id="KW-1003">Cell membrane</keyword>
<keyword evidence="4 7" id="KW-0812">Transmembrane</keyword>
<keyword evidence="6 7" id="KW-0472">Membrane</keyword>
<evidence type="ECO:0000256" key="6">
    <source>
        <dbReference type="ARBA" id="ARBA00023136"/>
    </source>
</evidence>
<dbReference type="EMBL" id="DTIN01000014">
    <property type="protein sequence ID" value="HFX13359.1"/>
    <property type="molecule type" value="Genomic_DNA"/>
</dbReference>
<feature type="transmembrane region" description="Helical" evidence="7">
    <location>
        <begin position="12"/>
        <end position="35"/>
    </location>
</feature>